<keyword evidence="4" id="KW-1185">Reference proteome</keyword>
<dbReference type="GO" id="GO:0016020">
    <property type="term" value="C:membrane"/>
    <property type="evidence" value="ECO:0007669"/>
    <property type="project" value="TreeGrafter"/>
</dbReference>
<protein>
    <submittedName>
        <fullName evidence="3">O-acetyltransferase OatA</fullName>
        <ecNumber evidence="3">2.3.1.-</ecNumber>
    </submittedName>
</protein>
<feature type="transmembrane region" description="Helical" evidence="1">
    <location>
        <begin position="265"/>
        <end position="285"/>
    </location>
</feature>
<feature type="transmembrane region" description="Helical" evidence="1">
    <location>
        <begin position="297"/>
        <end position="315"/>
    </location>
</feature>
<keyword evidence="3" id="KW-0012">Acyltransferase</keyword>
<dbReference type="PANTHER" id="PTHR23028:SF53">
    <property type="entry name" value="ACYL_TRANSF_3 DOMAIN-CONTAINING PROTEIN"/>
    <property type="match status" value="1"/>
</dbReference>
<feature type="domain" description="Acyltransferase 3" evidence="2">
    <location>
        <begin position="23"/>
        <end position="354"/>
    </location>
</feature>
<sequence length="382" mass="43651">MLRFSAVPKFVARLARSWMMRNTGLDIMRFVAVALVLGRHLHLPDQPNVVLATWYRGGWVGVDLFFVLSGYLIATLLFKAYERTGTIDVRKFLIQRGLKIFPAFWCFLLVMLCVQVWYIHRPLSLWPILGELLMMQNHVGRVWNHTWSLAVEIHFYLFLSLLFALACYLQPKQRFGFVPYVCGALAVLCLAARYYTVYASDLDVLSIPLMGTHCRIDSLFFGVLVAYLITWKQLDVRLKSLHTEWLVIAGSMLLLPAFISPQDSYRWVIVFGVIPFYLGSGLLLLASLRLETTDSKLLSGIATLGAASYSIYLWHMPINLWAMYVVPDLHQVHYWQVYASLYLVGSLVIGWCLNRWIEMPVLALRNKVAPRTVTVVPTPGVA</sequence>
<dbReference type="KEGG" id="amuc:Pan181_35120"/>
<dbReference type="Pfam" id="PF01757">
    <property type="entry name" value="Acyl_transf_3"/>
    <property type="match status" value="1"/>
</dbReference>
<keyword evidence="1" id="KW-0472">Membrane</keyword>
<dbReference type="Proteomes" id="UP000315750">
    <property type="component" value="Chromosome"/>
</dbReference>
<feature type="transmembrane region" description="Helical" evidence="1">
    <location>
        <begin position="98"/>
        <end position="119"/>
    </location>
</feature>
<dbReference type="EMBL" id="CP036278">
    <property type="protein sequence ID" value="QDU57297.1"/>
    <property type="molecule type" value="Genomic_DNA"/>
</dbReference>
<dbReference type="InterPro" id="IPR002656">
    <property type="entry name" value="Acyl_transf_3_dom"/>
</dbReference>
<proteinExistence type="predicted"/>
<feature type="transmembrane region" description="Helical" evidence="1">
    <location>
        <begin position="207"/>
        <end position="229"/>
    </location>
</feature>
<keyword evidence="1" id="KW-1133">Transmembrane helix</keyword>
<dbReference type="InterPro" id="IPR050879">
    <property type="entry name" value="Acyltransferase_3"/>
</dbReference>
<reference evidence="3 4" key="1">
    <citation type="submission" date="2019-02" db="EMBL/GenBank/DDBJ databases">
        <title>Deep-cultivation of Planctomycetes and their phenomic and genomic characterization uncovers novel biology.</title>
        <authorList>
            <person name="Wiegand S."/>
            <person name="Jogler M."/>
            <person name="Boedeker C."/>
            <person name="Pinto D."/>
            <person name="Vollmers J."/>
            <person name="Rivas-Marin E."/>
            <person name="Kohn T."/>
            <person name="Peeters S.H."/>
            <person name="Heuer A."/>
            <person name="Rast P."/>
            <person name="Oberbeckmann S."/>
            <person name="Bunk B."/>
            <person name="Jeske O."/>
            <person name="Meyerdierks A."/>
            <person name="Storesund J.E."/>
            <person name="Kallscheuer N."/>
            <person name="Luecker S."/>
            <person name="Lage O.M."/>
            <person name="Pohl T."/>
            <person name="Merkel B.J."/>
            <person name="Hornburger P."/>
            <person name="Mueller R.-W."/>
            <person name="Bruemmer F."/>
            <person name="Labrenz M."/>
            <person name="Spormann A.M."/>
            <person name="Op den Camp H."/>
            <person name="Overmann J."/>
            <person name="Amann R."/>
            <person name="Jetten M.S.M."/>
            <person name="Mascher T."/>
            <person name="Medema M.H."/>
            <person name="Devos D.P."/>
            <person name="Kaster A.-K."/>
            <person name="Ovreas L."/>
            <person name="Rohde M."/>
            <person name="Galperin M.Y."/>
            <person name="Jogler C."/>
        </authorList>
    </citation>
    <scope>NUCLEOTIDE SEQUENCE [LARGE SCALE GENOMIC DNA]</scope>
    <source>
        <strain evidence="3 4">Pan181</strain>
    </source>
</reference>
<dbReference type="PANTHER" id="PTHR23028">
    <property type="entry name" value="ACETYLTRANSFERASE"/>
    <property type="match status" value="1"/>
</dbReference>
<feature type="transmembrane region" description="Helical" evidence="1">
    <location>
        <begin position="241"/>
        <end position="259"/>
    </location>
</feature>
<dbReference type="GO" id="GO:0016747">
    <property type="term" value="F:acyltransferase activity, transferring groups other than amino-acyl groups"/>
    <property type="evidence" value="ECO:0007669"/>
    <property type="project" value="InterPro"/>
</dbReference>
<accession>A0A518ARE8</accession>
<evidence type="ECO:0000259" key="2">
    <source>
        <dbReference type="Pfam" id="PF01757"/>
    </source>
</evidence>
<dbReference type="EC" id="2.3.1.-" evidence="3"/>
<organism evidence="3 4">
    <name type="scientific">Aeoliella mucimassa</name>
    <dbReference type="NCBI Taxonomy" id="2527972"/>
    <lineage>
        <taxon>Bacteria</taxon>
        <taxon>Pseudomonadati</taxon>
        <taxon>Planctomycetota</taxon>
        <taxon>Planctomycetia</taxon>
        <taxon>Pirellulales</taxon>
        <taxon>Lacipirellulaceae</taxon>
        <taxon>Aeoliella</taxon>
    </lineage>
</organism>
<evidence type="ECO:0000313" key="3">
    <source>
        <dbReference type="EMBL" id="QDU57297.1"/>
    </source>
</evidence>
<feature type="transmembrane region" description="Helical" evidence="1">
    <location>
        <begin position="153"/>
        <end position="170"/>
    </location>
</feature>
<evidence type="ECO:0000256" key="1">
    <source>
        <dbReference type="SAM" id="Phobius"/>
    </source>
</evidence>
<dbReference type="GO" id="GO:0009103">
    <property type="term" value="P:lipopolysaccharide biosynthetic process"/>
    <property type="evidence" value="ECO:0007669"/>
    <property type="project" value="TreeGrafter"/>
</dbReference>
<feature type="transmembrane region" description="Helical" evidence="1">
    <location>
        <begin position="335"/>
        <end position="357"/>
    </location>
</feature>
<feature type="transmembrane region" description="Helical" evidence="1">
    <location>
        <begin position="57"/>
        <end position="78"/>
    </location>
</feature>
<keyword evidence="1" id="KW-0812">Transmembrane</keyword>
<evidence type="ECO:0000313" key="4">
    <source>
        <dbReference type="Proteomes" id="UP000315750"/>
    </source>
</evidence>
<name>A0A518ARE8_9BACT</name>
<gene>
    <name evidence="3" type="primary">oatA_2</name>
    <name evidence="3" type="ORF">Pan181_35120</name>
</gene>
<keyword evidence="3" id="KW-0808">Transferase</keyword>
<feature type="transmembrane region" description="Helical" evidence="1">
    <location>
        <begin position="177"/>
        <end position="195"/>
    </location>
</feature>
<dbReference type="AlphaFoldDB" id="A0A518ARE8"/>